<evidence type="ECO:0000259" key="2">
    <source>
        <dbReference type="Pfam" id="PF20171"/>
    </source>
</evidence>
<dbReference type="Pfam" id="PF10128">
    <property type="entry name" value="OpcA_G6PD_assem"/>
    <property type="match status" value="1"/>
</dbReference>
<evidence type="ECO:0000313" key="3">
    <source>
        <dbReference type="EMBL" id="SJM58582.1"/>
    </source>
</evidence>
<keyword evidence="4" id="KW-1185">Reference proteome</keyword>
<dbReference type="PANTHER" id="PTHR38658:SF1">
    <property type="entry name" value="OXPP CYCLE PROTEIN OPCA-RELATED"/>
    <property type="match status" value="1"/>
</dbReference>
<evidence type="ECO:0000259" key="1">
    <source>
        <dbReference type="Pfam" id="PF10128"/>
    </source>
</evidence>
<protein>
    <submittedName>
        <fullName evidence="3">OpcA, an allosteric effector of glucose-6-phosphate dehydrogenase, actinobacterial</fullName>
    </submittedName>
</protein>
<feature type="domain" description="Glucose-6-phosphate dehydrogenase assembly protein OpcA C-terminal" evidence="2">
    <location>
        <begin position="169"/>
        <end position="305"/>
    </location>
</feature>
<dbReference type="Pfam" id="PF20171">
    <property type="entry name" value="OpcA_G6PD_C"/>
    <property type="match status" value="1"/>
</dbReference>
<dbReference type="GeneID" id="303172808"/>
<gene>
    <name evidence="3" type="ORF">CZ674_06190</name>
</gene>
<name>A0A1R4FS73_9MICO</name>
<dbReference type="EMBL" id="FUHU01000026">
    <property type="protein sequence ID" value="SJM58582.1"/>
    <property type="molecule type" value="Genomic_DNA"/>
</dbReference>
<dbReference type="PANTHER" id="PTHR38658">
    <property type="entry name" value="OXPP CYCLE PROTEIN OPCA-RELATED"/>
    <property type="match status" value="1"/>
</dbReference>
<dbReference type="InterPro" id="IPR046802">
    <property type="entry name" value="OpcA_G6PD_C"/>
</dbReference>
<dbReference type="InterPro" id="IPR004555">
    <property type="entry name" value="G6PDH_assembly_OpcA"/>
</dbReference>
<evidence type="ECO:0000313" key="4">
    <source>
        <dbReference type="Proteomes" id="UP000195787"/>
    </source>
</evidence>
<dbReference type="AlphaFoldDB" id="A0A1R4FS73"/>
<feature type="domain" description="Glucose-6-phosphate dehydrogenase assembly protein OpcA N-terminal" evidence="1">
    <location>
        <begin position="51"/>
        <end position="164"/>
    </location>
</feature>
<sequence length="316" mass="34816">MRRELTNTTTSKVAKLLDEIRDEGGAVALGRVLTLLIHTQLGVEEEAIAAANEASREHPMRVVVVSRNKDDVRAEEDARLDAEIRVGGDAGASEVVVLRCYGEIGSQLEGIVQGLLLPDAPIVAWWPTFMPSDPGHAQLGQIAHRRITDAAAQREGCEAITRLADAYRPGDTDLSWTRLTNWRAHLAAMLDQPPFQPVTSAVVRGDTASPSVQLMAAWLRARLHVDVELSEPADDLPVGSSGLSQIVLHREGGENSITRIEESTGLMQQTGQPDHRVALSRRGLRDQLNEELRRLDADDMYREVLEEYARTQKEFA</sequence>
<organism evidence="3 4">
    <name type="scientific">Agrococcus casei LMG 22410</name>
    <dbReference type="NCBI Taxonomy" id="1255656"/>
    <lineage>
        <taxon>Bacteria</taxon>
        <taxon>Bacillati</taxon>
        <taxon>Actinomycetota</taxon>
        <taxon>Actinomycetes</taxon>
        <taxon>Micrococcales</taxon>
        <taxon>Microbacteriaceae</taxon>
        <taxon>Agrococcus</taxon>
    </lineage>
</organism>
<dbReference type="InterPro" id="IPR046801">
    <property type="entry name" value="OpcA_G6PD_N"/>
</dbReference>
<proteinExistence type="predicted"/>
<dbReference type="Proteomes" id="UP000195787">
    <property type="component" value="Unassembled WGS sequence"/>
</dbReference>
<dbReference type="OrthoDB" id="128564at2"/>
<dbReference type="RefSeq" id="WP_086991673.1">
    <property type="nucleotide sequence ID" value="NZ_FUHU01000026.1"/>
</dbReference>
<reference evidence="3 4" key="1">
    <citation type="submission" date="2017-02" db="EMBL/GenBank/DDBJ databases">
        <authorList>
            <person name="Peterson S.W."/>
        </authorList>
    </citation>
    <scope>NUCLEOTIDE SEQUENCE [LARGE SCALE GENOMIC DNA]</scope>
    <source>
        <strain evidence="3 4">LMG 22410</strain>
    </source>
</reference>
<accession>A0A1R4FS73</accession>